<evidence type="ECO:0000313" key="3">
    <source>
        <dbReference type="Proteomes" id="UP001221757"/>
    </source>
</evidence>
<dbReference type="Pfam" id="PF24016">
    <property type="entry name" value="DUF7330"/>
    <property type="match status" value="1"/>
</dbReference>
<organism evidence="2 3">
    <name type="scientific">Mycena rosella</name>
    <name type="common">Pink bonnet</name>
    <name type="synonym">Agaricus rosellus</name>
    <dbReference type="NCBI Taxonomy" id="1033263"/>
    <lineage>
        <taxon>Eukaryota</taxon>
        <taxon>Fungi</taxon>
        <taxon>Dikarya</taxon>
        <taxon>Basidiomycota</taxon>
        <taxon>Agaricomycotina</taxon>
        <taxon>Agaricomycetes</taxon>
        <taxon>Agaricomycetidae</taxon>
        <taxon>Agaricales</taxon>
        <taxon>Marasmiineae</taxon>
        <taxon>Mycenaceae</taxon>
        <taxon>Mycena</taxon>
    </lineage>
</organism>
<protein>
    <recommendedName>
        <fullName evidence="1">DUF7330 domain-containing protein</fullName>
    </recommendedName>
</protein>
<evidence type="ECO:0000313" key="2">
    <source>
        <dbReference type="EMBL" id="KAJ7672084.1"/>
    </source>
</evidence>
<comment type="caution">
    <text evidence="2">The sequence shown here is derived from an EMBL/GenBank/DDBJ whole genome shotgun (WGS) entry which is preliminary data.</text>
</comment>
<name>A0AAD7GAD4_MYCRO</name>
<dbReference type="EMBL" id="JARKIE010000168">
    <property type="protein sequence ID" value="KAJ7672084.1"/>
    <property type="molecule type" value="Genomic_DNA"/>
</dbReference>
<feature type="domain" description="DUF7330" evidence="1">
    <location>
        <begin position="188"/>
        <end position="307"/>
    </location>
</feature>
<accession>A0AAD7GAD4</accession>
<proteinExistence type="predicted"/>
<dbReference type="Proteomes" id="UP001221757">
    <property type="component" value="Unassembled WGS sequence"/>
</dbReference>
<gene>
    <name evidence="2" type="ORF">B0H17DRAFT_1084364</name>
</gene>
<reference evidence="2" key="1">
    <citation type="submission" date="2023-03" db="EMBL/GenBank/DDBJ databases">
        <title>Massive genome expansion in bonnet fungi (Mycena s.s.) driven by repeated elements and novel gene families across ecological guilds.</title>
        <authorList>
            <consortium name="Lawrence Berkeley National Laboratory"/>
            <person name="Harder C.B."/>
            <person name="Miyauchi S."/>
            <person name="Viragh M."/>
            <person name="Kuo A."/>
            <person name="Thoen E."/>
            <person name="Andreopoulos B."/>
            <person name="Lu D."/>
            <person name="Skrede I."/>
            <person name="Drula E."/>
            <person name="Henrissat B."/>
            <person name="Morin E."/>
            <person name="Kohler A."/>
            <person name="Barry K."/>
            <person name="LaButti K."/>
            <person name="Morin E."/>
            <person name="Salamov A."/>
            <person name="Lipzen A."/>
            <person name="Mereny Z."/>
            <person name="Hegedus B."/>
            <person name="Baldrian P."/>
            <person name="Stursova M."/>
            <person name="Weitz H."/>
            <person name="Taylor A."/>
            <person name="Grigoriev I.V."/>
            <person name="Nagy L.G."/>
            <person name="Martin F."/>
            <person name="Kauserud H."/>
        </authorList>
    </citation>
    <scope>NUCLEOTIDE SEQUENCE</scope>
    <source>
        <strain evidence="2">CBHHK067</strain>
    </source>
</reference>
<evidence type="ECO:0000259" key="1">
    <source>
        <dbReference type="Pfam" id="PF24016"/>
    </source>
</evidence>
<dbReference type="InterPro" id="IPR055754">
    <property type="entry name" value="DUF7330"/>
</dbReference>
<dbReference type="AlphaFoldDB" id="A0AAD7GAD4"/>
<sequence length="376" mass="40132">MRWLASNKESPIAGAARLPYSAEVSLDLPLPSATLMFFSKGALSAGDLNITTSAELTDVARINIAVHYVATAVRDTTKVCFLKRKAGETGVGIFTPQQWWDRRQTDRLYFEVELILPRGSYINGLATDVNNLSQDLDNLKDIITFGSIFLQGSNGPIHAKALGAANATLQTSNGEVSLDYLVALNAVVSSNNNGISGNYQVSESLDLTTSNGPIEVTVGINGSETPKSLSMHTSNSAIDAVVNLDTTSGRGGNFLVKADTSNGRLTTRIASAPLDSVLNLQAETSNSPGSVTLPLTYEGSLTMHTSNAPSFIWRVDRIEQDPACKAHSDCKGRTRTIGTHMVANGKAEGAVYWERKNANRGNVTLQSSNGAVSFYV</sequence>
<keyword evidence="3" id="KW-1185">Reference proteome</keyword>